<protein>
    <recommendedName>
        <fullName evidence="7 14">Ribonuclease HII</fullName>
        <shortName evidence="14">RNase HII</shortName>
        <ecNumber evidence="6 14">3.1.26.4</ecNumber>
    </recommendedName>
</protein>
<dbReference type="InterPro" id="IPR024567">
    <property type="entry name" value="RNase_HII/HIII_dom"/>
</dbReference>
<dbReference type="GO" id="GO:0003723">
    <property type="term" value="F:RNA binding"/>
    <property type="evidence" value="ECO:0007669"/>
    <property type="project" value="UniProtKB-UniRule"/>
</dbReference>
<evidence type="ECO:0000313" key="19">
    <source>
        <dbReference type="Proteomes" id="UP000076623"/>
    </source>
</evidence>
<evidence type="ECO:0000256" key="13">
    <source>
        <dbReference type="ARBA" id="ARBA00023211"/>
    </source>
</evidence>
<keyword evidence="10 14" id="KW-0479">Metal-binding</keyword>
<dbReference type="GO" id="GO:0032299">
    <property type="term" value="C:ribonuclease H2 complex"/>
    <property type="evidence" value="ECO:0007669"/>
    <property type="project" value="TreeGrafter"/>
</dbReference>
<reference evidence="18 19" key="1">
    <citation type="submission" date="2016-04" db="EMBL/GenBank/DDBJ databases">
        <title>Complete genome sequence of Fictibacillus phosphorivorans G25-29, a strain toxic to nematodes.</title>
        <authorList>
            <person name="Zheng Z."/>
        </authorList>
    </citation>
    <scope>NUCLEOTIDE SEQUENCE [LARGE SCALE GENOMIC DNA]</scope>
    <source>
        <strain evidence="18 19">G25-29</strain>
    </source>
</reference>
<evidence type="ECO:0000256" key="3">
    <source>
        <dbReference type="ARBA" id="ARBA00004065"/>
    </source>
</evidence>
<dbReference type="AlphaFoldDB" id="A0A160ILC1"/>
<dbReference type="Gene3D" id="3.30.420.10">
    <property type="entry name" value="Ribonuclease H-like superfamily/Ribonuclease H"/>
    <property type="match status" value="1"/>
</dbReference>
<comment type="cofactor">
    <cofactor evidence="2">
        <name>Mg(2+)</name>
        <dbReference type="ChEBI" id="CHEBI:18420"/>
    </cofactor>
</comment>
<dbReference type="FunFam" id="3.30.420.10:FF:000006">
    <property type="entry name" value="Ribonuclease HII"/>
    <property type="match status" value="1"/>
</dbReference>
<dbReference type="KEGG" id="fpn:ABE65_008540"/>
<comment type="similarity">
    <text evidence="5 14 16">Belongs to the RNase HII family.</text>
</comment>
<dbReference type="PROSITE" id="PS51975">
    <property type="entry name" value="RNASE_H_2"/>
    <property type="match status" value="1"/>
</dbReference>
<feature type="binding site" evidence="14 15">
    <location>
        <position position="170"/>
    </location>
    <ligand>
        <name>a divalent metal cation</name>
        <dbReference type="ChEBI" id="CHEBI:60240"/>
    </ligand>
</feature>
<comment type="function">
    <text evidence="3 14 16">Endonuclease that specifically degrades the RNA of RNA-DNA hybrids.</text>
</comment>
<evidence type="ECO:0000256" key="5">
    <source>
        <dbReference type="ARBA" id="ARBA00007383"/>
    </source>
</evidence>
<dbReference type="InterPro" id="IPR012337">
    <property type="entry name" value="RNaseH-like_sf"/>
</dbReference>
<dbReference type="HAMAP" id="MF_00052_B">
    <property type="entry name" value="RNase_HII_B"/>
    <property type="match status" value="1"/>
</dbReference>
<evidence type="ECO:0000256" key="6">
    <source>
        <dbReference type="ARBA" id="ARBA00012180"/>
    </source>
</evidence>
<keyword evidence="13 14" id="KW-0464">Manganese</keyword>
<feature type="binding site" evidence="14 15">
    <location>
        <position position="78"/>
    </location>
    <ligand>
        <name>a divalent metal cation</name>
        <dbReference type="ChEBI" id="CHEBI:60240"/>
    </ligand>
</feature>
<dbReference type="CDD" id="cd07182">
    <property type="entry name" value="RNase_HII_bacteria_HII_like"/>
    <property type="match status" value="1"/>
</dbReference>
<accession>A0A160ILC1</accession>
<dbReference type="RefSeq" id="WP_066393611.1">
    <property type="nucleotide sequence ID" value="NZ_CP015378.1"/>
</dbReference>
<dbReference type="GO" id="GO:0004523">
    <property type="term" value="F:RNA-DNA hybrid ribonuclease activity"/>
    <property type="evidence" value="ECO:0007669"/>
    <property type="project" value="UniProtKB-UniRule"/>
</dbReference>
<evidence type="ECO:0000256" key="2">
    <source>
        <dbReference type="ARBA" id="ARBA00001946"/>
    </source>
</evidence>
<comment type="catalytic activity">
    <reaction evidence="1 14 15 16">
        <text>Endonucleolytic cleavage to 5'-phosphomonoester.</text>
        <dbReference type="EC" id="3.1.26.4"/>
    </reaction>
</comment>
<evidence type="ECO:0000256" key="16">
    <source>
        <dbReference type="RuleBase" id="RU003515"/>
    </source>
</evidence>
<dbReference type="GO" id="GO:0043137">
    <property type="term" value="P:DNA replication, removal of RNA primer"/>
    <property type="evidence" value="ECO:0007669"/>
    <property type="project" value="TreeGrafter"/>
</dbReference>
<dbReference type="NCBIfam" id="NF000595">
    <property type="entry name" value="PRK00015.1-3"/>
    <property type="match status" value="1"/>
</dbReference>
<comment type="cofactor">
    <cofactor evidence="14 15">
        <name>Mn(2+)</name>
        <dbReference type="ChEBI" id="CHEBI:29035"/>
    </cofactor>
    <cofactor evidence="14 15">
        <name>Mg(2+)</name>
        <dbReference type="ChEBI" id="CHEBI:18420"/>
    </cofactor>
    <text evidence="14 15">Manganese or magnesium. Binds 1 divalent metal ion per monomer in the absence of substrate. May bind a second metal ion after substrate binding.</text>
</comment>
<evidence type="ECO:0000256" key="4">
    <source>
        <dbReference type="ARBA" id="ARBA00004496"/>
    </source>
</evidence>
<evidence type="ECO:0000256" key="15">
    <source>
        <dbReference type="PROSITE-ProRule" id="PRU01319"/>
    </source>
</evidence>
<dbReference type="GO" id="GO:0030145">
    <property type="term" value="F:manganese ion binding"/>
    <property type="evidence" value="ECO:0007669"/>
    <property type="project" value="UniProtKB-UniRule"/>
</dbReference>
<keyword evidence="19" id="KW-1185">Reference proteome</keyword>
<dbReference type="STRING" id="1221500.ABE65_008540"/>
<evidence type="ECO:0000256" key="10">
    <source>
        <dbReference type="ARBA" id="ARBA00022723"/>
    </source>
</evidence>
<feature type="binding site" evidence="14 15">
    <location>
        <position position="79"/>
    </location>
    <ligand>
        <name>a divalent metal cation</name>
        <dbReference type="ChEBI" id="CHEBI:60240"/>
    </ligand>
</feature>
<dbReference type="InterPro" id="IPR036397">
    <property type="entry name" value="RNaseH_sf"/>
</dbReference>
<keyword evidence="12 14" id="KW-0378">Hydrolase</keyword>
<evidence type="ECO:0000256" key="12">
    <source>
        <dbReference type="ARBA" id="ARBA00022801"/>
    </source>
</evidence>
<feature type="domain" description="RNase H type-2" evidence="17">
    <location>
        <begin position="72"/>
        <end position="260"/>
    </location>
</feature>
<evidence type="ECO:0000259" key="17">
    <source>
        <dbReference type="PROSITE" id="PS51975"/>
    </source>
</evidence>
<evidence type="ECO:0000256" key="1">
    <source>
        <dbReference type="ARBA" id="ARBA00000077"/>
    </source>
</evidence>
<keyword evidence="8 14" id="KW-0963">Cytoplasm</keyword>
<dbReference type="GO" id="GO:0005737">
    <property type="term" value="C:cytoplasm"/>
    <property type="evidence" value="ECO:0007669"/>
    <property type="project" value="UniProtKB-SubCell"/>
</dbReference>
<dbReference type="NCBIfam" id="NF000594">
    <property type="entry name" value="PRK00015.1-1"/>
    <property type="match status" value="1"/>
</dbReference>
<sequence>MKLSIKEWEQKLKACEDTELVSLLNILSEDERVGAKKLFQTFSKRLEREEAERTRLKLMHTYEEQCQAQGKALIAGVDEVGRGPLAGPVVAAAVILPLGYMLSGVNDSKKLSEKKRDALYEIILRDAISYSVHLVQPDQIDAINIYQASKLAMTEAVCSLNVTPDQLLIDAMEVPLAIDQLKIIKGDEKSISIAAASIVAKVTRDRYMQELHEKYPQYGLNSNMGYGTKEHLHALQKFGPTDIHRRSFSPVGELIKLTGSD</sequence>
<evidence type="ECO:0000256" key="9">
    <source>
        <dbReference type="ARBA" id="ARBA00022722"/>
    </source>
</evidence>
<name>A0A160ILC1_9BACL</name>
<dbReference type="SUPFAM" id="SSF53098">
    <property type="entry name" value="Ribonuclease H-like"/>
    <property type="match status" value="1"/>
</dbReference>
<dbReference type="GO" id="GO:0006298">
    <property type="term" value="P:mismatch repair"/>
    <property type="evidence" value="ECO:0007669"/>
    <property type="project" value="TreeGrafter"/>
</dbReference>
<gene>
    <name evidence="14" type="primary">rnhB</name>
    <name evidence="18" type="ORF">ABE65_008540</name>
</gene>
<evidence type="ECO:0000256" key="11">
    <source>
        <dbReference type="ARBA" id="ARBA00022759"/>
    </source>
</evidence>
<dbReference type="EC" id="3.1.26.4" evidence="6 14"/>
<keyword evidence="9 14" id="KW-0540">Nuclease</keyword>
<organism evidence="18 19">
    <name type="scientific">Fictibacillus phosphorivorans</name>
    <dbReference type="NCBI Taxonomy" id="1221500"/>
    <lineage>
        <taxon>Bacteria</taxon>
        <taxon>Bacillati</taxon>
        <taxon>Bacillota</taxon>
        <taxon>Bacilli</taxon>
        <taxon>Bacillales</taxon>
        <taxon>Fictibacillaceae</taxon>
        <taxon>Fictibacillus</taxon>
    </lineage>
</organism>
<evidence type="ECO:0000256" key="7">
    <source>
        <dbReference type="ARBA" id="ARBA00019179"/>
    </source>
</evidence>
<evidence type="ECO:0000256" key="14">
    <source>
        <dbReference type="HAMAP-Rule" id="MF_00052"/>
    </source>
</evidence>
<keyword evidence="11 14" id="KW-0255">Endonuclease</keyword>
<dbReference type="Proteomes" id="UP000076623">
    <property type="component" value="Chromosome"/>
</dbReference>
<comment type="subcellular location">
    <subcellularLocation>
        <location evidence="4 14">Cytoplasm</location>
    </subcellularLocation>
</comment>
<evidence type="ECO:0000256" key="8">
    <source>
        <dbReference type="ARBA" id="ARBA00022490"/>
    </source>
</evidence>
<dbReference type="InterPro" id="IPR001352">
    <property type="entry name" value="RNase_HII/HIII"/>
</dbReference>
<dbReference type="PANTHER" id="PTHR10954">
    <property type="entry name" value="RIBONUCLEASE H2 SUBUNIT A"/>
    <property type="match status" value="1"/>
</dbReference>
<dbReference type="InterPro" id="IPR022898">
    <property type="entry name" value="RNase_HII"/>
</dbReference>
<dbReference type="EMBL" id="CP015378">
    <property type="protein sequence ID" value="ANC76844.1"/>
    <property type="molecule type" value="Genomic_DNA"/>
</dbReference>
<proteinExistence type="inferred from homology"/>
<dbReference type="Pfam" id="PF01351">
    <property type="entry name" value="RNase_HII"/>
    <property type="match status" value="1"/>
</dbReference>
<dbReference type="PANTHER" id="PTHR10954:SF18">
    <property type="entry name" value="RIBONUCLEASE HII"/>
    <property type="match status" value="1"/>
</dbReference>
<evidence type="ECO:0000313" key="18">
    <source>
        <dbReference type="EMBL" id="ANC76844.1"/>
    </source>
</evidence>